<feature type="transmembrane region" description="Helical" evidence="1">
    <location>
        <begin position="37"/>
        <end position="54"/>
    </location>
</feature>
<dbReference type="InterPro" id="IPR024370">
    <property type="entry name" value="PBP_domain"/>
</dbReference>
<proteinExistence type="predicted"/>
<sequence length="327" mass="36261">MKFLNYLEREEKGVSVALYKYKPKVGKRTSNVTRKSYIIIFAFLALLLISFYSYKLLFPVQTRIIISTTTSLYATGLLDYLAEEFNSTHPTISVEFVAVGSGAALELAKKGDACAVLVHAPSLEKKYISEGVITYHHIFAYNFFIIVGPKDDPADVKNASSASDAFKRIFMAAEEGKTVFITRGDLSGTNVKEVQIWKETGLNPNNTKWYKNIGGGMDQALLMANEVNGYTLSDIGTYLVFSKNGKIPNLAELFFNSTELINIYSSYLVSNCTGPKEEAAKEFVDFVNNSQELIGSYGISEYGASIFYPAKGVEELLNSTWELLSRG</sequence>
<evidence type="ECO:0000313" key="3">
    <source>
        <dbReference type="EMBL" id="HGZ60069.1"/>
    </source>
</evidence>
<name>A0A7J3SME9_9CREN</name>
<dbReference type="Pfam" id="PF12849">
    <property type="entry name" value="PBP_like_2"/>
    <property type="match status" value="1"/>
</dbReference>
<evidence type="ECO:0000256" key="1">
    <source>
        <dbReference type="SAM" id="Phobius"/>
    </source>
</evidence>
<comment type="caution">
    <text evidence="3">The sequence shown here is derived from an EMBL/GenBank/DDBJ whole genome shotgun (WGS) entry which is preliminary data.</text>
</comment>
<dbReference type="PANTHER" id="PTHR37945">
    <property type="entry name" value="EXTRACELLULAR TUNGSTATE BINDING PROTEIN"/>
    <property type="match status" value="1"/>
</dbReference>
<reference evidence="3" key="1">
    <citation type="journal article" date="2020" name="mSystems">
        <title>Genome- and Community-Level Interaction Insights into Carbon Utilization and Element Cycling Functions of Hydrothermarchaeota in Hydrothermal Sediment.</title>
        <authorList>
            <person name="Zhou Z."/>
            <person name="Liu Y."/>
            <person name="Xu W."/>
            <person name="Pan J."/>
            <person name="Luo Z.H."/>
            <person name="Li M."/>
        </authorList>
    </citation>
    <scope>NUCLEOTIDE SEQUENCE [LARGE SCALE GENOMIC DNA]</scope>
    <source>
        <strain evidence="3">SpSt-885</strain>
    </source>
</reference>
<organism evidence="3">
    <name type="scientific">Fervidicoccus fontis</name>
    <dbReference type="NCBI Taxonomy" id="683846"/>
    <lineage>
        <taxon>Archaea</taxon>
        <taxon>Thermoproteota</taxon>
        <taxon>Thermoprotei</taxon>
        <taxon>Fervidicoccales</taxon>
        <taxon>Fervidicoccaceae</taxon>
        <taxon>Fervidicoccus</taxon>
    </lineage>
</organism>
<dbReference type="EMBL" id="DTLS01000071">
    <property type="protein sequence ID" value="HGZ60069.1"/>
    <property type="molecule type" value="Genomic_DNA"/>
</dbReference>
<dbReference type="PANTHER" id="PTHR37945:SF1">
    <property type="entry name" value="EXTRACELLULAR TUNGSTATE BINDING PROTEIN"/>
    <property type="match status" value="1"/>
</dbReference>
<keyword evidence="1" id="KW-0812">Transmembrane</keyword>
<feature type="domain" description="PBP" evidence="2">
    <location>
        <begin position="62"/>
        <end position="287"/>
    </location>
</feature>
<keyword evidence="1" id="KW-1133">Transmembrane helix</keyword>
<protein>
    <submittedName>
        <fullName evidence="3">Tungsten ABC transporter permease</fullName>
    </submittedName>
</protein>
<accession>A0A7J3SME9</accession>
<dbReference type="AlphaFoldDB" id="A0A7J3SME9"/>
<dbReference type="SUPFAM" id="SSF53850">
    <property type="entry name" value="Periplasmic binding protein-like II"/>
    <property type="match status" value="1"/>
</dbReference>
<gene>
    <name evidence="3" type="ORF">ENW83_02530</name>
</gene>
<dbReference type="InterPro" id="IPR052738">
    <property type="entry name" value="ABC-Tungstate_binding"/>
</dbReference>
<evidence type="ECO:0000259" key="2">
    <source>
        <dbReference type="Pfam" id="PF12849"/>
    </source>
</evidence>
<keyword evidence="1" id="KW-0472">Membrane</keyword>
<dbReference type="Gene3D" id="3.40.190.10">
    <property type="entry name" value="Periplasmic binding protein-like II"/>
    <property type="match status" value="2"/>
</dbReference>